<evidence type="ECO:0000313" key="3">
    <source>
        <dbReference type="Proteomes" id="UP000298138"/>
    </source>
</evidence>
<dbReference type="EMBL" id="ML220114">
    <property type="protein sequence ID" value="TGZ82959.1"/>
    <property type="molecule type" value="Genomic_DNA"/>
</dbReference>
<gene>
    <name evidence="2" type="ORF">EX30DRAFT_339209</name>
</gene>
<sequence length="342" mass="38788">METILSSPTHTNLDPNHAHPNPIPLHTPSSMDTSPTHNASPAMDVDLSDSTTTESEPEAIAARPIARPPSPPLHTLSTSELISRLERSEHERETWQLSCDRTAKLFVEYRDHNNELLTERRSHKNIVSALEEQLARTTAQLQIANDRNRELKEELDGLRRDMKTGFPPLQRLEALSAEVKEGREEVAAWKQRHQNRENEANFFREQYQTASNANFANHQQVQELSREIEVLKRLADERSLKLRVMNDSQLLRAKEMEIVVLKETLKEREKKVERLEREKKERESEKDRLLRGMRGNWTTRSGSVPRRTVTPAAGVKGSPGVSPAVSRTGSPTNGGKDKGKGS</sequence>
<dbReference type="OrthoDB" id="3647690at2759"/>
<protein>
    <submittedName>
        <fullName evidence="2">Uncharacterized protein</fullName>
    </submittedName>
</protein>
<keyword evidence="3" id="KW-1185">Reference proteome</keyword>
<organism evidence="2 3">
    <name type="scientific">Ascodesmis nigricans</name>
    <dbReference type="NCBI Taxonomy" id="341454"/>
    <lineage>
        <taxon>Eukaryota</taxon>
        <taxon>Fungi</taxon>
        <taxon>Dikarya</taxon>
        <taxon>Ascomycota</taxon>
        <taxon>Pezizomycotina</taxon>
        <taxon>Pezizomycetes</taxon>
        <taxon>Pezizales</taxon>
        <taxon>Ascodesmidaceae</taxon>
        <taxon>Ascodesmis</taxon>
    </lineage>
</organism>
<evidence type="ECO:0000313" key="2">
    <source>
        <dbReference type="EMBL" id="TGZ82959.1"/>
    </source>
</evidence>
<dbReference type="InParanoid" id="A0A4S2N1F2"/>
<feature type="compositionally biased region" description="Polar residues" evidence="1">
    <location>
        <begin position="1"/>
        <end position="14"/>
    </location>
</feature>
<feature type="region of interest" description="Disordered" evidence="1">
    <location>
        <begin position="1"/>
        <end position="78"/>
    </location>
</feature>
<feature type="compositionally biased region" description="Polar residues" evidence="1">
    <location>
        <begin position="27"/>
        <end position="39"/>
    </location>
</feature>
<proteinExistence type="predicted"/>
<evidence type="ECO:0000256" key="1">
    <source>
        <dbReference type="SAM" id="MobiDB-lite"/>
    </source>
</evidence>
<name>A0A4S2N1F2_9PEZI</name>
<feature type="region of interest" description="Disordered" evidence="1">
    <location>
        <begin position="272"/>
        <end position="342"/>
    </location>
</feature>
<dbReference type="STRING" id="341454.A0A4S2N1F2"/>
<dbReference type="Proteomes" id="UP000298138">
    <property type="component" value="Unassembled WGS sequence"/>
</dbReference>
<dbReference type="AlphaFoldDB" id="A0A4S2N1F2"/>
<feature type="compositionally biased region" description="Basic and acidic residues" evidence="1">
    <location>
        <begin position="272"/>
        <end position="290"/>
    </location>
</feature>
<reference evidence="2 3" key="1">
    <citation type="submission" date="2019-04" db="EMBL/GenBank/DDBJ databases">
        <title>Comparative genomics and transcriptomics to analyze fruiting body development in filamentous ascomycetes.</title>
        <authorList>
            <consortium name="DOE Joint Genome Institute"/>
            <person name="Lutkenhaus R."/>
            <person name="Traeger S."/>
            <person name="Breuer J."/>
            <person name="Kuo A."/>
            <person name="Lipzen A."/>
            <person name="Pangilinan J."/>
            <person name="Dilworth D."/>
            <person name="Sandor L."/>
            <person name="Poggeler S."/>
            <person name="Barry K."/>
            <person name="Grigoriev I.V."/>
            <person name="Nowrousian M."/>
        </authorList>
    </citation>
    <scope>NUCLEOTIDE SEQUENCE [LARGE SCALE GENOMIC DNA]</scope>
    <source>
        <strain evidence="2 3">CBS 389.68</strain>
    </source>
</reference>
<accession>A0A4S2N1F2</accession>